<comment type="caution">
    <text evidence="2">The sequence shown here is derived from an EMBL/GenBank/DDBJ whole genome shotgun (WGS) entry which is preliminary data.</text>
</comment>
<feature type="transmembrane region" description="Helical" evidence="1">
    <location>
        <begin position="42"/>
        <end position="61"/>
    </location>
</feature>
<keyword evidence="1" id="KW-0472">Membrane</keyword>
<keyword evidence="3" id="KW-1185">Reference proteome</keyword>
<proteinExistence type="predicted"/>
<keyword evidence="1" id="KW-0812">Transmembrane</keyword>
<organism evidence="2 3">
    <name type="scientific">Paenibacillus taihuensis</name>
    <dbReference type="NCBI Taxonomy" id="1156355"/>
    <lineage>
        <taxon>Bacteria</taxon>
        <taxon>Bacillati</taxon>
        <taxon>Bacillota</taxon>
        <taxon>Bacilli</taxon>
        <taxon>Bacillales</taxon>
        <taxon>Paenibacillaceae</taxon>
        <taxon>Paenibacillus</taxon>
    </lineage>
</organism>
<accession>A0A3D9RWS6</accession>
<dbReference type="Proteomes" id="UP000256304">
    <property type="component" value="Unassembled WGS sequence"/>
</dbReference>
<evidence type="ECO:0000313" key="2">
    <source>
        <dbReference type="EMBL" id="REE83938.1"/>
    </source>
</evidence>
<evidence type="ECO:0000313" key="3">
    <source>
        <dbReference type="Proteomes" id="UP000256304"/>
    </source>
</evidence>
<reference evidence="2 3" key="1">
    <citation type="submission" date="2018-08" db="EMBL/GenBank/DDBJ databases">
        <title>Genomic Encyclopedia of Type Strains, Phase III (KMG-III): the genomes of soil and plant-associated and newly described type strains.</title>
        <authorList>
            <person name="Whitman W."/>
        </authorList>
    </citation>
    <scope>NUCLEOTIDE SEQUENCE [LARGE SCALE GENOMIC DNA]</scope>
    <source>
        <strain evidence="2 3">CGMCC 1.10966</strain>
    </source>
</reference>
<evidence type="ECO:0000256" key="1">
    <source>
        <dbReference type="SAM" id="Phobius"/>
    </source>
</evidence>
<sequence length="74" mass="8309">MTTNSQNFIVVVIPLSEIKKFVLIDIIGGTALYYMIRLPMHSVMAGMIGSMIGPFIVRRSLRGKAPRKVRTLLF</sequence>
<protein>
    <submittedName>
        <fullName evidence="2">Uncharacterized protein</fullName>
    </submittedName>
</protein>
<name>A0A3D9RWS6_9BACL</name>
<dbReference type="AlphaFoldDB" id="A0A3D9RWS6"/>
<gene>
    <name evidence="2" type="ORF">A8990_116117</name>
</gene>
<keyword evidence="1" id="KW-1133">Transmembrane helix</keyword>
<dbReference type="EMBL" id="QTTN01000016">
    <property type="protein sequence ID" value="REE83938.1"/>
    <property type="molecule type" value="Genomic_DNA"/>
</dbReference>
<dbReference type="RefSeq" id="WP_116189852.1">
    <property type="nucleotide sequence ID" value="NZ_QTTN01000016.1"/>
</dbReference>
<dbReference type="OrthoDB" id="2650756at2"/>